<dbReference type="EMBL" id="WHYR01000028">
    <property type="protein sequence ID" value="MQL52756.1"/>
    <property type="molecule type" value="Genomic_DNA"/>
</dbReference>
<name>A0A6N7IRN3_9FIRM</name>
<protein>
    <submittedName>
        <fullName evidence="1">YgiT-type zinc finger protein</fullName>
    </submittedName>
</protein>
<evidence type="ECO:0000313" key="2">
    <source>
        <dbReference type="Proteomes" id="UP000441717"/>
    </source>
</evidence>
<dbReference type="CDD" id="cd12870">
    <property type="entry name" value="MqsA"/>
    <property type="match status" value="1"/>
</dbReference>
<dbReference type="Gene3D" id="3.10.20.860">
    <property type="match status" value="1"/>
</dbReference>
<reference evidence="1 2" key="1">
    <citation type="submission" date="2019-10" db="EMBL/GenBank/DDBJ databases">
        <title>Comparative genomics of sulfur disproportionating microorganisms.</title>
        <authorList>
            <person name="Ward L.M."/>
            <person name="Bertran E."/>
            <person name="Johnston D."/>
        </authorList>
    </citation>
    <scope>NUCLEOTIDE SEQUENCE [LARGE SCALE GENOMIC DNA]</scope>
    <source>
        <strain evidence="1 2">DSM 14055</strain>
    </source>
</reference>
<dbReference type="InterPro" id="IPR022453">
    <property type="entry name" value="Znf_MqsA-type"/>
</dbReference>
<accession>A0A6N7IRN3</accession>
<gene>
    <name evidence="1" type="ORF">GFC01_10880</name>
</gene>
<proteinExistence type="predicted"/>
<dbReference type="NCBIfam" id="TIGR03831">
    <property type="entry name" value="YgiT_finger"/>
    <property type="match status" value="1"/>
</dbReference>
<sequence>MDMAIIKKCVKDKKWRITNHALKAGNYHRLPPGRAQVDRRENQEEITMTDCRFCGGKTIPKTVDVQRNWRGKLVVITNVPAYVCEQCGEQYFDAEVALEMDRIKRATHVSGERLIQVPVRPYGAEIHT</sequence>
<comment type="caution">
    <text evidence="1">The sequence shown here is derived from an EMBL/GenBank/DDBJ whole genome shotgun (WGS) entry which is preliminary data.</text>
</comment>
<dbReference type="OrthoDB" id="1787468at2"/>
<organism evidence="1 2">
    <name type="scientific">Desulfofundulus thermobenzoicus</name>
    <dbReference type="NCBI Taxonomy" id="29376"/>
    <lineage>
        <taxon>Bacteria</taxon>
        <taxon>Bacillati</taxon>
        <taxon>Bacillota</taxon>
        <taxon>Clostridia</taxon>
        <taxon>Eubacteriales</taxon>
        <taxon>Peptococcaceae</taxon>
        <taxon>Desulfofundulus</taxon>
    </lineage>
</organism>
<dbReference type="Proteomes" id="UP000441717">
    <property type="component" value="Unassembled WGS sequence"/>
</dbReference>
<dbReference type="AlphaFoldDB" id="A0A6N7IRN3"/>
<evidence type="ECO:0000313" key="1">
    <source>
        <dbReference type="EMBL" id="MQL52756.1"/>
    </source>
</evidence>
<keyword evidence="2" id="KW-1185">Reference proteome</keyword>